<evidence type="ECO:0000313" key="2">
    <source>
        <dbReference type="EMBL" id="MBB5790458.1"/>
    </source>
</evidence>
<keyword evidence="1" id="KW-0812">Transmembrane</keyword>
<name>A0A7W9GUR7_9ACTN</name>
<keyword evidence="1" id="KW-0472">Membrane</keyword>
<dbReference type="RefSeq" id="WP_184826522.1">
    <property type="nucleotide sequence ID" value="NZ_JACHMM010000001.1"/>
</dbReference>
<organism evidence="2 3">
    <name type="scientific">Jiangella mangrovi</name>
    <dbReference type="NCBI Taxonomy" id="1524084"/>
    <lineage>
        <taxon>Bacteria</taxon>
        <taxon>Bacillati</taxon>
        <taxon>Actinomycetota</taxon>
        <taxon>Actinomycetes</taxon>
        <taxon>Jiangellales</taxon>
        <taxon>Jiangellaceae</taxon>
        <taxon>Jiangella</taxon>
    </lineage>
</organism>
<keyword evidence="1" id="KW-1133">Transmembrane helix</keyword>
<feature type="transmembrane region" description="Helical" evidence="1">
    <location>
        <begin position="58"/>
        <end position="78"/>
    </location>
</feature>
<dbReference type="AlphaFoldDB" id="A0A7W9GUR7"/>
<comment type="caution">
    <text evidence="2">The sequence shown here is derived from an EMBL/GenBank/DDBJ whole genome shotgun (WGS) entry which is preliminary data.</text>
</comment>
<evidence type="ECO:0008006" key="4">
    <source>
        <dbReference type="Google" id="ProtNLM"/>
    </source>
</evidence>
<sequence>MNRAAAGAERIAVLVVGLALLVLGAGAAAWERDCIPDAVDAVDQLDVSALLDRTDESWWSWAVGLLGLLLVVIGLLWLRAHARRRSLGRLKLPGTGRGGALEADSGALLDAASAALDETPGVTARGGRVWRDQREVVAELRAALDPGADLDEVADAADRAAAVLSTSLGPQAPARCRVLLVRGRRWSRRTRVR</sequence>
<dbReference type="Proteomes" id="UP000542813">
    <property type="component" value="Unassembled WGS sequence"/>
</dbReference>
<gene>
    <name evidence="2" type="ORF">HD601_005033</name>
</gene>
<protein>
    <recommendedName>
        <fullName evidence="4">Alkaline shock response membrane anchor protein AmaP</fullName>
    </recommendedName>
</protein>
<dbReference type="EMBL" id="JACHMM010000001">
    <property type="protein sequence ID" value="MBB5790458.1"/>
    <property type="molecule type" value="Genomic_DNA"/>
</dbReference>
<accession>A0A7W9GUR7</accession>
<proteinExistence type="predicted"/>
<keyword evidence="3" id="KW-1185">Reference proteome</keyword>
<evidence type="ECO:0000313" key="3">
    <source>
        <dbReference type="Proteomes" id="UP000542813"/>
    </source>
</evidence>
<reference evidence="2 3" key="1">
    <citation type="submission" date="2020-08" db="EMBL/GenBank/DDBJ databases">
        <title>Sequencing the genomes of 1000 actinobacteria strains.</title>
        <authorList>
            <person name="Klenk H.-P."/>
        </authorList>
    </citation>
    <scope>NUCLEOTIDE SEQUENCE [LARGE SCALE GENOMIC DNA]</scope>
    <source>
        <strain evidence="2 3">DSM 102122</strain>
    </source>
</reference>
<evidence type="ECO:0000256" key="1">
    <source>
        <dbReference type="SAM" id="Phobius"/>
    </source>
</evidence>